<organism evidence="2 3">
    <name type="scientific">Massilia cavernae</name>
    <dbReference type="NCBI Taxonomy" id="2320864"/>
    <lineage>
        <taxon>Bacteria</taxon>
        <taxon>Pseudomonadati</taxon>
        <taxon>Pseudomonadota</taxon>
        <taxon>Betaproteobacteria</taxon>
        <taxon>Burkholderiales</taxon>
        <taxon>Oxalobacteraceae</taxon>
        <taxon>Telluria group</taxon>
        <taxon>Massilia</taxon>
    </lineage>
</organism>
<accession>A0A418XFU3</accession>
<evidence type="ECO:0000256" key="1">
    <source>
        <dbReference type="SAM" id="MobiDB-lite"/>
    </source>
</evidence>
<evidence type="ECO:0000313" key="3">
    <source>
        <dbReference type="Proteomes" id="UP000284006"/>
    </source>
</evidence>
<keyword evidence="3" id="KW-1185">Reference proteome</keyword>
<dbReference type="AlphaFoldDB" id="A0A418XFU3"/>
<reference evidence="2 3" key="1">
    <citation type="submission" date="2018-09" db="EMBL/GenBank/DDBJ databases">
        <authorList>
            <person name="Zhu H."/>
        </authorList>
    </citation>
    <scope>NUCLEOTIDE SEQUENCE [LARGE SCALE GENOMIC DNA]</scope>
    <source>
        <strain evidence="2 3">K1S02-61</strain>
    </source>
</reference>
<dbReference type="EMBL" id="QYUP01000150">
    <property type="protein sequence ID" value="RJG11330.1"/>
    <property type="molecule type" value="Genomic_DNA"/>
</dbReference>
<gene>
    <name evidence="2" type="ORF">D3872_20365</name>
</gene>
<protein>
    <submittedName>
        <fullName evidence="2">Uncharacterized protein</fullName>
    </submittedName>
</protein>
<evidence type="ECO:0000313" key="2">
    <source>
        <dbReference type="EMBL" id="RJG11330.1"/>
    </source>
</evidence>
<feature type="compositionally biased region" description="Polar residues" evidence="1">
    <location>
        <begin position="75"/>
        <end position="84"/>
    </location>
</feature>
<proteinExistence type="predicted"/>
<feature type="region of interest" description="Disordered" evidence="1">
    <location>
        <begin position="27"/>
        <end position="84"/>
    </location>
</feature>
<feature type="compositionally biased region" description="Polar residues" evidence="1">
    <location>
        <begin position="53"/>
        <end position="62"/>
    </location>
</feature>
<comment type="caution">
    <text evidence="2">The sequence shown here is derived from an EMBL/GenBank/DDBJ whole genome shotgun (WGS) entry which is preliminary data.</text>
</comment>
<sequence length="84" mass="9319">MSSPKFQFNARQLILMIKVLPLPQESFMSKSKDHSASPTAGQRVDRNYKADQANPNRGTPGTNKAYDHVHGNRGGQLNPNRRSG</sequence>
<dbReference type="Proteomes" id="UP000284006">
    <property type="component" value="Unassembled WGS sequence"/>
</dbReference>
<name>A0A418XFU3_9BURK</name>